<reference evidence="1 2" key="1">
    <citation type="submission" date="2018-03" db="EMBL/GenBank/DDBJ databases">
        <title>Genomic Encyclopedia of Archaeal and Bacterial Type Strains, Phase II (KMG-II): from individual species to whole genera.</title>
        <authorList>
            <person name="Goeker M."/>
        </authorList>
    </citation>
    <scope>NUCLEOTIDE SEQUENCE [LARGE SCALE GENOMIC DNA]</scope>
    <source>
        <strain evidence="1 2">DSM 100065</strain>
    </source>
</reference>
<dbReference type="Pfam" id="PF02515">
    <property type="entry name" value="CoA_transf_3"/>
    <property type="match status" value="1"/>
</dbReference>
<dbReference type="InterPro" id="IPR003673">
    <property type="entry name" value="CoA-Trfase_fam_III"/>
</dbReference>
<gene>
    <name evidence="1" type="ORF">CLV47_106198</name>
</gene>
<dbReference type="EMBL" id="PVUE01000006">
    <property type="protein sequence ID" value="PRZ42326.1"/>
    <property type="molecule type" value="Genomic_DNA"/>
</dbReference>
<dbReference type="PANTHER" id="PTHR48228">
    <property type="entry name" value="SUCCINYL-COA--D-CITRAMALATE COA-TRANSFERASE"/>
    <property type="match status" value="1"/>
</dbReference>
<accession>A0A2T1A148</accession>
<dbReference type="InterPro" id="IPR044855">
    <property type="entry name" value="CoA-Trfase_III_dom3_sf"/>
</dbReference>
<dbReference type="OrthoDB" id="9797653at2"/>
<evidence type="ECO:0000313" key="2">
    <source>
        <dbReference type="Proteomes" id="UP000237752"/>
    </source>
</evidence>
<proteinExistence type="predicted"/>
<organism evidence="1 2">
    <name type="scientific">Antricoccus suffuscus</name>
    <dbReference type="NCBI Taxonomy" id="1629062"/>
    <lineage>
        <taxon>Bacteria</taxon>
        <taxon>Bacillati</taxon>
        <taxon>Actinomycetota</taxon>
        <taxon>Actinomycetes</taxon>
        <taxon>Geodermatophilales</taxon>
        <taxon>Antricoccaceae</taxon>
        <taxon>Antricoccus</taxon>
    </lineage>
</organism>
<comment type="caution">
    <text evidence="1">The sequence shown here is derived from an EMBL/GenBank/DDBJ whole genome shotgun (WGS) entry which is preliminary data.</text>
</comment>
<dbReference type="InterPro" id="IPR023606">
    <property type="entry name" value="CoA-Trfase_III_dom_1_sf"/>
</dbReference>
<name>A0A2T1A148_9ACTN</name>
<protein>
    <submittedName>
        <fullName evidence="1">Crotonobetainyl-CoA:carnitine CoA-transferase CaiB-like acyl-CoA transferase</fullName>
    </submittedName>
</protein>
<dbReference type="PANTHER" id="PTHR48228:SF5">
    <property type="entry name" value="ALPHA-METHYLACYL-COA RACEMASE"/>
    <property type="match status" value="1"/>
</dbReference>
<dbReference type="InterPro" id="IPR050509">
    <property type="entry name" value="CoA-transferase_III"/>
</dbReference>
<dbReference type="Gene3D" id="3.40.50.10540">
    <property type="entry name" value="Crotonobetainyl-coa:carnitine coa-transferase, domain 1"/>
    <property type="match status" value="1"/>
</dbReference>
<dbReference type="SUPFAM" id="SSF89796">
    <property type="entry name" value="CoA-transferase family III (CaiB/BaiF)"/>
    <property type="match status" value="1"/>
</dbReference>
<keyword evidence="2" id="KW-1185">Reference proteome</keyword>
<dbReference type="GO" id="GO:0016740">
    <property type="term" value="F:transferase activity"/>
    <property type="evidence" value="ECO:0007669"/>
    <property type="project" value="UniProtKB-KW"/>
</dbReference>
<sequence length="325" mass="35178">MTHMLSDMTVVDISQQLPGPYASALLMQLGAHVIKIEPLRGDPSRTLDRDMYDLVNAGKDIHNIDLKAPAGVVRLHEFVRSADVLIEGFRPGVAARLGAGWPELARLRPRLVYCSVSGTGQSGPYAQTPVHDLNLQAMAGIDPGPGIGVPWVDLGTATTAALSIVAAWHEAGVTGAGMYLDAAMLDTAVTWNRVKASAHGQPQPTYGIFPTADGYEVAIAILEDHIWQRLCVALGWDDWAGNREFAHYADRIAAAPQIQERLVESVSRMGVDDLTRLAQLYDLPLTPAGDKPAATVMTQLEARGMDQDGRRFPLPLSPRTSDRDF</sequence>
<dbReference type="AlphaFoldDB" id="A0A2T1A148"/>
<dbReference type="Proteomes" id="UP000237752">
    <property type="component" value="Unassembled WGS sequence"/>
</dbReference>
<dbReference type="Gene3D" id="3.30.1540.10">
    <property type="entry name" value="formyl-coa transferase, domain 3"/>
    <property type="match status" value="1"/>
</dbReference>
<evidence type="ECO:0000313" key="1">
    <source>
        <dbReference type="EMBL" id="PRZ42326.1"/>
    </source>
</evidence>
<keyword evidence="1" id="KW-0808">Transferase</keyword>